<feature type="region of interest" description="Disordered" evidence="1">
    <location>
        <begin position="53"/>
        <end position="104"/>
    </location>
</feature>
<gene>
    <name evidence="2" type="ORF">GCM10010421_64640</name>
</gene>
<dbReference type="EMBL" id="BAAATK010000103">
    <property type="protein sequence ID" value="GAA2462250.1"/>
    <property type="molecule type" value="Genomic_DNA"/>
</dbReference>
<reference evidence="3" key="1">
    <citation type="journal article" date="2019" name="Int. J. Syst. Evol. Microbiol.">
        <title>The Global Catalogue of Microorganisms (GCM) 10K type strain sequencing project: providing services to taxonomists for standard genome sequencing and annotation.</title>
        <authorList>
            <consortium name="The Broad Institute Genomics Platform"/>
            <consortium name="The Broad Institute Genome Sequencing Center for Infectious Disease"/>
            <person name="Wu L."/>
            <person name="Ma J."/>
        </authorList>
    </citation>
    <scope>NUCLEOTIDE SEQUENCE [LARGE SCALE GENOMIC DNA]</scope>
    <source>
        <strain evidence="3">JCM 6922</strain>
    </source>
</reference>
<evidence type="ECO:0000313" key="3">
    <source>
        <dbReference type="Proteomes" id="UP001500460"/>
    </source>
</evidence>
<dbReference type="Proteomes" id="UP001500460">
    <property type="component" value="Unassembled WGS sequence"/>
</dbReference>
<dbReference type="Gene3D" id="3.30.565.10">
    <property type="entry name" value="Histidine kinase-like ATPase, C-terminal domain"/>
    <property type="match status" value="1"/>
</dbReference>
<evidence type="ECO:0008006" key="4">
    <source>
        <dbReference type="Google" id="ProtNLM"/>
    </source>
</evidence>
<name>A0ABP5XSQ7_9ACTN</name>
<organism evidence="2 3">
    <name type="scientific">Streptomyces glaucus</name>
    <dbReference type="NCBI Taxonomy" id="284029"/>
    <lineage>
        <taxon>Bacteria</taxon>
        <taxon>Bacillati</taxon>
        <taxon>Actinomycetota</taxon>
        <taxon>Actinomycetes</taxon>
        <taxon>Kitasatosporales</taxon>
        <taxon>Streptomycetaceae</taxon>
        <taxon>Streptomyces</taxon>
    </lineage>
</organism>
<proteinExistence type="predicted"/>
<feature type="compositionally biased region" description="Basic residues" evidence="1">
    <location>
        <begin position="90"/>
        <end position="104"/>
    </location>
</feature>
<protein>
    <recommendedName>
        <fullName evidence="4">Regulatory protein</fullName>
    </recommendedName>
</protein>
<comment type="caution">
    <text evidence="2">The sequence shown here is derived from an EMBL/GenBank/DDBJ whole genome shotgun (WGS) entry which is preliminary data.</text>
</comment>
<accession>A0ABP5XSQ7</accession>
<dbReference type="InterPro" id="IPR036890">
    <property type="entry name" value="HATPase_C_sf"/>
</dbReference>
<keyword evidence="3" id="KW-1185">Reference proteome</keyword>
<evidence type="ECO:0000313" key="2">
    <source>
        <dbReference type="EMBL" id="GAA2462250.1"/>
    </source>
</evidence>
<evidence type="ECO:0000256" key="1">
    <source>
        <dbReference type="SAM" id="MobiDB-lite"/>
    </source>
</evidence>
<sequence>MEALRSWGLPHETAGQVVAELAANAATHGRVPGRSFRLTLHVAGATLRCRRRLKDEERRGKAPCRAPSLPPAARAHPGGRTPPDTEPRRLRPRLLHTRPRRPPR</sequence>